<dbReference type="KEGG" id="bhc:JFL75_10135"/>
<dbReference type="PANTHER" id="PTHR30061">
    <property type="entry name" value="MALTOSE-BINDING PERIPLASMIC PROTEIN"/>
    <property type="match status" value="1"/>
</dbReference>
<dbReference type="Proteomes" id="UP000595917">
    <property type="component" value="Chromosome"/>
</dbReference>
<keyword evidence="6" id="KW-1185">Reference proteome</keyword>
<keyword evidence="2" id="KW-0813">Transport</keyword>
<dbReference type="RefSeq" id="WP_215628550.1">
    <property type="nucleotide sequence ID" value="NZ_CP067089.2"/>
</dbReference>
<organism evidence="5 6">
    <name type="scientific">Breznakiella homolactica</name>
    <dbReference type="NCBI Taxonomy" id="2798577"/>
    <lineage>
        <taxon>Bacteria</taxon>
        <taxon>Pseudomonadati</taxon>
        <taxon>Spirochaetota</taxon>
        <taxon>Spirochaetia</taxon>
        <taxon>Spirochaetales</taxon>
        <taxon>Breznakiellaceae</taxon>
        <taxon>Breznakiella</taxon>
    </lineage>
</organism>
<accession>A0A7T8BCB0</accession>
<dbReference type="PANTHER" id="PTHR30061:SF50">
    <property type="entry name" value="MALTOSE_MALTODEXTRIN-BINDING PERIPLASMIC PROTEIN"/>
    <property type="match status" value="1"/>
</dbReference>
<evidence type="ECO:0000313" key="6">
    <source>
        <dbReference type="Proteomes" id="UP000595917"/>
    </source>
</evidence>
<dbReference type="EMBL" id="CP067089">
    <property type="protein sequence ID" value="QQO11241.1"/>
    <property type="molecule type" value="Genomic_DNA"/>
</dbReference>
<comment type="similarity">
    <text evidence="1">Belongs to the bacterial solute-binding protein 1 family.</text>
</comment>
<reference evidence="5" key="1">
    <citation type="submission" date="2021-01" db="EMBL/GenBank/DDBJ databases">
        <title>Description of Breznakiella homolactica.</title>
        <authorList>
            <person name="Song Y."/>
            <person name="Brune A."/>
        </authorList>
    </citation>
    <scope>NUCLEOTIDE SEQUENCE</scope>
    <source>
        <strain evidence="5">RmG30</strain>
    </source>
</reference>
<proteinExistence type="inferred from homology"/>
<dbReference type="Pfam" id="PF01547">
    <property type="entry name" value="SBP_bac_1"/>
    <property type="match status" value="1"/>
</dbReference>
<dbReference type="GO" id="GO:0015768">
    <property type="term" value="P:maltose transport"/>
    <property type="evidence" value="ECO:0007669"/>
    <property type="project" value="TreeGrafter"/>
</dbReference>
<dbReference type="GO" id="GO:0042956">
    <property type="term" value="P:maltodextrin transmembrane transport"/>
    <property type="evidence" value="ECO:0007669"/>
    <property type="project" value="TreeGrafter"/>
</dbReference>
<dbReference type="GO" id="GO:1901982">
    <property type="term" value="F:maltose binding"/>
    <property type="evidence" value="ECO:0007669"/>
    <property type="project" value="TreeGrafter"/>
</dbReference>
<evidence type="ECO:0000256" key="3">
    <source>
        <dbReference type="ARBA" id="ARBA00022729"/>
    </source>
</evidence>
<gene>
    <name evidence="5" type="ORF">JFL75_10135</name>
</gene>
<dbReference type="PROSITE" id="PS51257">
    <property type="entry name" value="PROKAR_LIPOPROTEIN"/>
    <property type="match status" value="1"/>
</dbReference>
<dbReference type="CDD" id="cd13585">
    <property type="entry name" value="PBP2_TMBP_like"/>
    <property type="match status" value="1"/>
</dbReference>
<evidence type="ECO:0000256" key="4">
    <source>
        <dbReference type="SAM" id="SignalP"/>
    </source>
</evidence>
<evidence type="ECO:0000256" key="2">
    <source>
        <dbReference type="ARBA" id="ARBA00022448"/>
    </source>
</evidence>
<dbReference type="Gene3D" id="3.40.190.10">
    <property type="entry name" value="Periplasmic binding protein-like II"/>
    <property type="match status" value="1"/>
</dbReference>
<dbReference type="SUPFAM" id="SSF53850">
    <property type="entry name" value="Periplasmic binding protein-like II"/>
    <property type="match status" value="1"/>
</dbReference>
<sequence>MRRKMFYAVIALAAAVVLVTGCGNKSAAGGKQVTITFWDGNWNEETFPRLQQMWNEKYPDIKLVGEYQIDQGMFDKYMLSMQNGTAPDVVACALDWVTTLGNAGLLAPLDSYIAADSVDTSRYVPGAIKASTIGGKLYGLPFRSETYGLFYNVDLLRAAGYSEAPKTWDETVAAARAATKGDAAGYGVCGTNFGNFSFQYITMLRSSGGSILTPDNSKSALDSPVAIQTAELYRRLADYAPASMLENDNIANRTLFASGKVAMYMSGIYDVPEIQKANPNLNYACAMVPTANGATRKTILGGWSVAIPESSKNKDAAWKFVEFITSPEVAAIYSNTFTGTGAPAERFAGYDRSIVQPHADALQYAEALPAVGPIVGIRQAIFNNLQLALSDTETPRAAILKASDAVNKLLSEN</sequence>
<dbReference type="AlphaFoldDB" id="A0A7T8BCB0"/>
<protein>
    <submittedName>
        <fullName evidence="5">Sugar ABC transporter substrate-binding protein</fullName>
    </submittedName>
</protein>
<feature type="chain" id="PRO_5030960963" evidence="4">
    <location>
        <begin position="28"/>
        <end position="413"/>
    </location>
</feature>
<keyword evidence="3 4" id="KW-0732">Signal</keyword>
<feature type="signal peptide" evidence="4">
    <location>
        <begin position="1"/>
        <end position="27"/>
    </location>
</feature>
<dbReference type="InterPro" id="IPR006059">
    <property type="entry name" value="SBP"/>
</dbReference>
<dbReference type="GO" id="GO:0055052">
    <property type="term" value="C:ATP-binding cassette (ABC) transporter complex, substrate-binding subunit-containing"/>
    <property type="evidence" value="ECO:0007669"/>
    <property type="project" value="TreeGrafter"/>
</dbReference>
<evidence type="ECO:0000256" key="1">
    <source>
        <dbReference type="ARBA" id="ARBA00008520"/>
    </source>
</evidence>
<evidence type="ECO:0000313" key="5">
    <source>
        <dbReference type="EMBL" id="QQO11241.1"/>
    </source>
</evidence>
<name>A0A7T8BCB0_9SPIR</name>